<evidence type="ECO:0000256" key="1">
    <source>
        <dbReference type="ARBA" id="ARBA00010871"/>
    </source>
</evidence>
<dbReference type="PROSITE" id="PS50975">
    <property type="entry name" value="ATP_GRASP"/>
    <property type="match status" value="1"/>
</dbReference>
<feature type="domain" description="ATP-grasp" evidence="3">
    <location>
        <begin position="1"/>
        <end position="140"/>
    </location>
</feature>
<evidence type="ECO:0000256" key="2">
    <source>
        <dbReference type="ARBA" id="ARBA00022598"/>
    </source>
</evidence>
<dbReference type="GO" id="GO:0005524">
    <property type="term" value="F:ATP binding"/>
    <property type="evidence" value="ECO:0007669"/>
    <property type="project" value="InterPro"/>
</dbReference>
<name>X1LS95_9ZZZZ</name>
<evidence type="ECO:0000259" key="3">
    <source>
        <dbReference type="PROSITE" id="PS50975"/>
    </source>
</evidence>
<keyword evidence="2" id="KW-0436">Ligase</keyword>
<protein>
    <recommendedName>
        <fullName evidence="3">ATP-grasp domain-containing protein</fullName>
    </recommendedName>
</protein>
<feature type="non-terminal residue" evidence="4">
    <location>
        <position position="141"/>
    </location>
</feature>
<proteinExistence type="inferred from homology"/>
<dbReference type="Pfam" id="PF07478">
    <property type="entry name" value="Dala_Dala_lig_C"/>
    <property type="match status" value="1"/>
</dbReference>
<dbReference type="AlphaFoldDB" id="X1LS95"/>
<dbReference type="Gene3D" id="3.30.470.20">
    <property type="entry name" value="ATP-grasp fold, B domain"/>
    <property type="match status" value="1"/>
</dbReference>
<feature type="non-terminal residue" evidence="4">
    <location>
        <position position="1"/>
    </location>
</feature>
<dbReference type="InterPro" id="IPR011095">
    <property type="entry name" value="Dala_Dala_lig_C"/>
</dbReference>
<organism evidence="4">
    <name type="scientific">marine sediment metagenome</name>
    <dbReference type="NCBI Taxonomy" id="412755"/>
    <lineage>
        <taxon>unclassified sequences</taxon>
        <taxon>metagenomes</taxon>
        <taxon>ecological metagenomes</taxon>
    </lineage>
</organism>
<dbReference type="InterPro" id="IPR011761">
    <property type="entry name" value="ATP-grasp"/>
</dbReference>
<dbReference type="EMBL" id="BARU01045830">
    <property type="protein sequence ID" value="GAH96983.1"/>
    <property type="molecule type" value="Genomic_DNA"/>
</dbReference>
<gene>
    <name evidence="4" type="ORF">S03H2_69381</name>
</gene>
<evidence type="ECO:0000313" key="4">
    <source>
        <dbReference type="EMBL" id="GAH96983.1"/>
    </source>
</evidence>
<dbReference type="GO" id="GO:0046872">
    <property type="term" value="F:metal ion binding"/>
    <property type="evidence" value="ECO:0007669"/>
    <property type="project" value="InterPro"/>
</dbReference>
<dbReference type="PANTHER" id="PTHR23132:SF23">
    <property type="entry name" value="D-ALANINE--D-ALANINE LIGASE B"/>
    <property type="match status" value="1"/>
</dbReference>
<dbReference type="SUPFAM" id="SSF56059">
    <property type="entry name" value="Glutathione synthetase ATP-binding domain-like"/>
    <property type="match status" value="1"/>
</dbReference>
<dbReference type="PANTHER" id="PTHR23132">
    <property type="entry name" value="D-ALANINE--D-ALANINE LIGASE"/>
    <property type="match status" value="1"/>
</dbReference>
<dbReference type="GO" id="GO:0008716">
    <property type="term" value="F:D-alanine-D-alanine ligase activity"/>
    <property type="evidence" value="ECO:0007669"/>
    <property type="project" value="InterPro"/>
</dbReference>
<sequence>NQPVLIEKFLKGREITCGIIGNGNQIKALPLLEIIHKEKEKFLTFNKKELDDDKFQCPAKLTPKQSKELQKLAISAFQAINLRDYGRVDMILSEEGPFLLEINCFAGLMCTPKDKPHSYMGFMAIAENKKSSEFLDEIIKG</sequence>
<comment type="similarity">
    <text evidence="1">Belongs to the D-alanine--D-alanine ligase family.</text>
</comment>
<comment type="caution">
    <text evidence="4">The sequence shown here is derived from an EMBL/GenBank/DDBJ whole genome shotgun (WGS) entry which is preliminary data.</text>
</comment>
<accession>X1LS95</accession>
<reference evidence="4" key="1">
    <citation type="journal article" date="2014" name="Front. Microbiol.">
        <title>High frequency of phylogenetically diverse reductive dehalogenase-homologous genes in deep subseafloor sedimentary metagenomes.</title>
        <authorList>
            <person name="Kawai M."/>
            <person name="Futagami T."/>
            <person name="Toyoda A."/>
            <person name="Takaki Y."/>
            <person name="Nishi S."/>
            <person name="Hori S."/>
            <person name="Arai W."/>
            <person name="Tsubouchi T."/>
            <person name="Morono Y."/>
            <person name="Uchiyama I."/>
            <person name="Ito T."/>
            <person name="Fujiyama A."/>
            <person name="Inagaki F."/>
            <person name="Takami H."/>
        </authorList>
    </citation>
    <scope>NUCLEOTIDE SEQUENCE</scope>
    <source>
        <strain evidence="4">Expedition CK06-06</strain>
    </source>
</reference>